<accession>A0ACB6YXU3</accession>
<organism evidence="1 2">
    <name type="scientific">Thelephora ganbajun</name>
    <name type="common">Ganba fungus</name>
    <dbReference type="NCBI Taxonomy" id="370292"/>
    <lineage>
        <taxon>Eukaryota</taxon>
        <taxon>Fungi</taxon>
        <taxon>Dikarya</taxon>
        <taxon>Basidiomycota</taxon>
        <taxon>Agaricomycotina</taxon>
        <taxon>Agaricomycetes</taxon>
        <taxon>Thelephorales</taxon>
        <taxon>Thelephoraceae</taxon>
        <taxon>Thelephora</taxon>
    </lineage>
</organism>
<evidence type="ECO:0000313" key="2">
    <source>
        <dbReference type="Proteomes" id="UP000886501"/>
    </source>
</evidence>
<reference evidence="1" key="2">
    <citation type="journal article" date="2020" name="Nat. Commun.">
        <title>Large-scale genome sequencing of mycorrhizal fungi provides insights into the early evolution of symbiotic traits.</title>
        <authorList>
            <person name="Miyauchi S."/>
            <person name="Kiss E."/>
            <person name="Kuo A."/>
            <person name="Drula E."/>
            <person name="Kohler A."/>
            <person name="Sanchez-Garcia M."/>
            <person name="Morin E."/>
            <person name="Andreopoulos B."/>
            <person name="Barry K.W."/>
            <person name="Bonito G."/>
            <person name="Buee M."/>
            <person name="Carver A."/>
            <person name="Chen C."/>
            <person name="Cichocki N."/>
            <person name="Clum A."/>
            <person name="Culley D."/>
            <person name="Crous P.W."/>
            <person name="Fauchery L."/>
            <person name="Girlanda M."/>
            <person name="Hayes R.D."/>
            <person name="Keri Z."/>
            <person name="LaButti K."/>
            <person name="Lipzen A."/>
            <person name="Lombard V."/>
            <person name="Magnuson J."/>
            <person name="Maillard F."/>
            <person name="Murat C."/>
            <person name="Nolan M."/>
            <person name="Ohm R.A."/>
            <person name="Pangilinan J."/>
            <person name="Pereira M.F."/>
            <person name="Perotto S."/>
            <person name="Peter M."/>
            <person name="Pfister S."/>
            <person name="Riley R."/>
            <person name="Sitrit Y."/>
            <person name="Stielow J.B."/>
            <person name="Szollosi G."/>
            <person name="Zifcakova L."/>
            <person name="Stursova M."/>
            <person name="Spatafora J.W."/>
            <person name="Tedersoo L."/>
            <person name="Vaario L.M."/>
            <person name="Yamada A."/>
            <person name="Yan M."/>
            <person name="Wang P."/>
            <person name="Xu J."/>
            <person name="Bruns T."/>
            <person name="Baldrian P."/>
            <person name="Vilgalys R."/>
            <person name="Dunand C."/>
            <person name="Henrissat B."/>
            <person name="Grigoriev I.V."/>
            <person name="Hibbett D."/>
            <person name="Nagy L.G."/>
            <person name="Martin F.M."/>
        </authorList>
    </citation>
    <scope>NUCLEOTIDE SEQUENCE</scope>
    <source>
        <strain evidence="1">P2</strain>
    </source>
</reference>
<comment type="caution">
    <text evidence="1">The sequence shown here is derived from an EMBL/GenBank/DDBJ whole genome shotgun (WGS) entry which is preliminary data.</text>
</comment>
<keyword evidence="2" id="KW-1185">Reference proteome</keyword>
<evidence type="ECO:0000313" key="1">
    <source>
        <dbReference type="EMBL" id="KAF9641903.1"/>
    </source>
</evidence>
<reference evidence="1" key="1">
    <citation type="submission" date="2019-10" db="EMBL/GenBank/DDBJ databases">
        <authorList>
            <consortium name="DOE Joint Genome Institute"/>
            <person name="Kuo A."/>
            <person name="Miyauchi S."/>
            <person name="Kiss E."/>
            <person name="Drula E."/>
            <person name="Kohler A."/>
            <person name="Sanchez-Garcia M."/>
            <person name="Andreopoulos B."/>
            <person name="Barry K.W."/>
            <person name="Bonito G."/>
            <person name="Buee M."/>
            <person name="Carver A."/>
            <person name="Chen C."/>
            <person name="Cichocki N."/>
            <person name="Clum A."/>
            <person name="Culley D."/>
            <person name="Crous P.W."/>
            <person name="Fauchery L."/>
            <person name="Girlanda M."/>
            <person name="Hayes R."/>
            <person name="Keri Z."/>
            <person name="Labutti K."/>
            <person name="Lipzen A."/>
            <person name="Lombard V."/>
            <person name="Magnuson J."/>
            <person name="Maillard F."/>
            <person name="Morin E."/>
            <person name="Murat C."/>
            <person name="Nolan M."/>
            <person name="Ohm R."/>
            <person name="Pangilinan J."/>
            <person name="Pereira M."/>
            <person name="Perotto S."/>
            <person name="Peter M."/>
            <person name="Riley R."/>
            <person name="Sitrit Y."/>
            <person name="Stielow B."/>
            <person name="Szollosi G."/>
            <person name="Zifcakova L."/>
            <person name="Stursova M."/>
            <person name="Spatafora J.W."/>
            <person name="Tedersoo L."/>
            <person name="Vaario L.-M."/>
            <person name="Yamada A."/>
            <person name="Yan M."/>
            <person name="Wang P."/>
            <person name="Xu J."/>
            <person name="Bruns T."/>
            <person name="Baldrian P."/>
            <person name="Vilgalys R."/>
            <person name="Henrissat B."/>
            <person name="Grigoriev I.V."/>
            <person name="Hibbett D."/>
            <person name="Nagy L.G."/>
            <person name="Martin F.M."/>
        </authorList>
    </citation>
    <scope>NUCLEOTIDE SEQUENCE</scope>
    <source>
        <strain evidence="1">P2</strain>
    </source>
</reference>
<protein>
    <submittedName>
        <fullName evidence="1">Uncharacterized protein</fullName>
    </submittedName>
</protein>
<dbReference type="Proteomes" id="UP000886501">
    <property type="component" value="Unassembled WGS sequence"/>
</dbReference>
<name>A0ACB6YXU3_THEGA</name>
<sequence length="129" mass="14056">MKNELHQKSLNQALLNKFLSVIAEASAELPSNLPIERLLPYDEHFHPTVPKTASLAASGKPEVGKLGHPMVGVNVLPHEEQVIADGALEMGLLPEVVRVEKPEFEDRYRVTGAGGLIPPQTPHRPESST</sequence>
<gene>
    <name evidence="1" type="ORF">BDM02DRAFT_3194303</name>
</gene>
<proteinExistence type="predicted"/>
<dbReference type="EMBL" id="MU118957">
    <property type="protein sequence ID" value="KAF9641903.1"/>
    <property type="molecule type" value="Genomic_DNA"/>
</dbReference>